<proteinExistence type="predicted"/>
<evidence type="ECO:0000256" key="1">
    <source>
        <dbReference type="SAM" id="MobiDB-lite"/>
    </source>
</evidence>
<dbReference type="Proteomes" id="UP000000343">
    <property type="component" value="Plasmid pACIX905"/>
</dbReference>
<keyword evidence="3" id="KW-1185">Reference proteome</keyword>
<dbReference type="KEGG" id="acm:AciX9_4638"/>
<dbReference type="AlphaFoldDB" id="E8X7Y4"/>
<evidence type="ECO:0000313" key="3">
    <source>
        <dbReference type="Proteomes" id="UP000000343"/>
    </source>
</evidence>
<dbReference type="EMBL" id="CP002485">
    <property type="protein sequence ID" value="ADW71568.1"/>
    <property type="molecule type" value="Genomic_DNA"/>
</dbReference>
<evidence type="ECO:0000313" key="2">
    <source>
        <dbReference type="EMBL" id="ADW71568.1"/>
    </source>
</evidence>
<feature type="region of interest" description="Disordered" evidence="1">
    <location>
        <begin position="1"/>
        <end position="41"/>
    </location>
</feature>
<organism evidence="3">
    <name type="scientific">Granulicella tundricola (strain ATCC BAA-1859 / DSM 23138 / MP5ACTX9)</name>
    <dbReference type="NCBI Taxonomy" id="1198114"/>
    <lineage>
        <taxon>Bacteria</taxon>
        <taxon>Pseudomonadati</taxon>
        <taxon>Acidobacteriota</taxon>
        <taxon>Terriglobia</taxon>
        <taxon>Terriglobales</taxon>
        <taxon>Acidobacteriaceae</taxon>
        <taxon>Granulicella</taxon>
    </lineage>
</organism>
<protein>
    <submittedName>
        <fullName evidence="2">Uncharacterized protein</fullName>
    </submittedName>
</protein>
<accession>E8X7Y4</accession>
<sequence>MGGQHRNRSRETRPANLDLPGNTLTQDTPGARGEPTWPRANQMKLENGGKLQDGSRLIDLTNVHYVAPQPFW</sequence>
<geneLocation type="plasmid" evidence="2 3">
    <name>pACIX905</name>
</geneLocation>
<reference evidence="3" key="1">
    <citation type="submission" date="2011-01" db="EMBL/GenBank/DDBJ databases">
        <title>Complete sequence of plasmid5 of Acidobacterium sp. MP5ACTX9.</title>
        <authorList>
            <consortium name="US DOE Joint Genome Institute"/>
            <person name="Lucas S."/>
            <person name="Copeland A."/>
            <person name="Lapidus A."/>
            <person name="Cheng J.-F."/>
            <person name="Goodwin L."/>
            <person name="Pitluck S."/>
            <person name="Teshima H."/>
            <person name="Detter J.C."/>
            <person name="Han C."/>
            <person name="Tapia R."/>
            <person name="Land M."/>
            <person name="Hauser L."/>
            <person name="Kyrpides N."/>
            <person name="Ivanova N."/>
            <person name="Ovchinnikova G."/>
            <person name="Pagani I."/>
            <person name="Rawat S.R."/>
            <person name="Mannisto M."/>
            <person name="Haggblom M.M."/>
            <person name="Woyke T."/>
        </authorList>
    </citation>
    <scope>NUCLEOTIDE SEQUENCE [LARGE SCALE GENOMIC DNA]</scope>
    <source>
        <strain evidence="3">MP5ACTX9</strain>
        <plasmid evidence="3">Plasmid pACIX905</plasmid>
    </source>
</reference>
<gene>
    <name evidence="2" type="ordered locus">AciX9_4638</name>
</gene>
<name>E8X7Y4_GRATM</name>
<keyword evidence="2" id="KW-0614">Plasmid</keyword>
<dbReference type="HOGENOM" id="CLU_2716766_0_0_0"/>